<feature type="compositionally biased region" description="Acidic residues" evidence="1">
    <location>
        <begin position="1"/>
        <end position="18"/>
    </location>
</feature>
<gene>
    <name evidence="2" type="ORF">NDU88_003801</name>
</gene>
<feature type="region of interest" description="Disordered" evidence="1">
    <location>
        <begin position="63"/>
        <end position="82"/>
    </location>
</feature>
<sequence length="110" mass="12158">MKADSVDDAPAEGVEDQAWDWAVERRDLRPATRGGDVGPEKKDPGGTPFLVHVRRKRSWLRQARTAAKERRGSTSAHPANNLQEEHALDADLIATPALFVSTEMILTSQE</sequence>
<feature type="region of interest" description="Disordered" evidence="1">
    <location>
        <begin position="1"/>
        <end position="50"/>
    </location>
</feature>
<evidence type="ECO:0000313" key="3">
    <source>
        <dbReference type="Proteomes" id="UP001066276"/>
    </source>
</evidence>
<dbReference type="EMBL" id="JANPWB010000013">
    <property type="protein sequence ID" value="KAJ1106400.1"/>
    <property type="molecule type" value="Genomic_DNA"/>
</dbReference>
<dbReference type="Proteomes" id="UP001066276">
    <property type="component" value="Chromosome 9"/>
</dbReference>
<organism evidence="2 3">
    <name type="scientific">Pleurodeles waltl</name>
    <name type="common">Iberian ribbed newt</name>
    <dbReference type="NCBI Taxonomy" id="8319"/>
    <lineage>
        <taxon>Eukaryota</taxon>
        <taxon>Metazoa</taxon>
        <taxon>Chordata</taxon>
        <taxon>Craniata</taxon>
        <taxon>Vertebrata</taxon>
        <taxon>Euteleostomi</taxon>
        <taxon>Amphibia</taxon>
        <taxon>Batrachia</taxon>
        <taxon>Caudata</taxon>
        <taxon>Salamandroidea</taxon>
        <taxon>Salamandridae</taxon>
        <taxon>Pleurodelinae</taxon>
        <taxon>Pleurodeles</taxon>
    </lineage>
</organism>
<feature type="compositionally biased region" description="Polar residues" evidence="1">
    <location>
        <begin position="73"/>
        <end position="82"/>
    </location>
</feature>
<dbReference type="AlphaFoldDB" id="A0AAV7N156"/>
<keyword evidence="3" id="KW-1185">Reference proteome</keyword>
<comment type="caution">
    <text evidence="2">The sequence shown here is derived from an EMBL/GenBank/DDBJ whole genome shotgun (WGS) entry which is preliminary data.</text>
</comment>
<evidence type="ECO:0000313" key="2">
    <source>
        <dbReference type="EMBL" id="KAJ1106400.1"/>
    </source>
</evidence>
<accession>A0AAV7N156</accession>
<reference evidence="2" key="1">
    <citation type="journal article" date="2022" name="bioRxiv">
        <title>Sequencing and chromosome-scale assembly of the giantPleurodeles waltlgenome.</title>
        <authorList>
            <person name="Brown T."/>
            <person name="Elewa A."/>
            <person name="Iarovenko S."/>
            <person name="Subramanian E."/>
            <person name="Araus A.J."/>
            <person name="Petzold A."/>
            <person name="Susuki M."/>
            <person name="Suzuki K.-i.T."/>
            <person name="Hayashi T."/>
            <person name="Toyoda A."/>
            <person name="Oliveira C."/>
            <person name="Osipova E."/>
            <person name="Leigh N.D."/>
            <person name="Simon A."/>
            <person name="Yun M.H."/>
        </authorList>
    </citation>
    <scope>NUCLEOTIDE SEQUENCE</scope>
    <source>
        <strain evidence="2">20211129_DDA</strain>
        <tissue evidence="2">Liver</tissue>
    </source>
</reference>
<proteinExistence type="predicted"/>
<evidence type="ECO:0000256" key="1">
    <source>
        <dbReference type="SAM" id="MobiDB-lite"/>
    </source>
</evidence>
<protein>
    <submittedName>
        <fullName evidence="2">Uncharacterized protein</fullName>
    </submittedName>
</protein>
<name>A0AAV7N156_PLEWA</name>